<evidence type="ECO:0000313" key="3">
    <source>
        <dbReference type="Proteomes" id="UP000789390"/>
    </source>
</evidence>
<gene>
    <name evidence="2" type="ORF">DGAL_LOCUS15626</name>
</gene>
<dbReference type="InterPro" id="IPR006631">
    <property type="entry name" value="DM4_12"/>
</dbReference>
<keyword evidence="1" id="KW-0732">Signal</keyword>
<evidence type="ECO:0000256" key="1">
    <source>
        <dbReference type="SAM" id="SignalP"/>
    </source>
</evidence>
<dbReference type="Proteomes" id="UP000789390">
    <property type="component" value="Unassembled WGS sequence"/>
</dbReference>
<sequence>MMRGICLLLAVGSIVVVSYDSSERIDLDSDDLILTGTGESSAIPGEESDGKLHVERRSRRTALSLPDNTSIKIAFDISVGISPLNNTFSSFTMSLPFRFVLPTFTQLNNRYGNLNQLENDLSEGTSKGNLIDYEFLEEQRANEQRRSIYQHIEILFKKFGFDGELCLQRAICELAEAPLGNHGILGKLVHLVFSPSLLEFPKIMRKFLTAHGNSNRIRRDATLLPELELIEKPLEDQYTHAYRTGKENKCWARYSSCPISLFTLLNI</sequence>
<dbReference type="OrthoDB" id="6340174at2759"/>
<dbReference type="AlphaFoldDB" id="A0A8J2WP18"/>
<feature type="signal peptide" evidence="1">
    <location>
        <begin position="1"/>
        <end position="18"/>
    </location>
</feature>
<dbReference type="PANTHER" id="PTHR21398:SF6">
    <property type="entry name" value="AGAP007094-PA"/>
    <property type="match status" value="1"/>
</dbReference>
<organism evidence="2 3">
    <name type="scientific">Daphnia galeata</name>
    <dbReference type="NCBI Taxonomy" id="27404"/>
    <lineage>
        <taxon>Eukaryota</taxon>
        <taxon>Metazoa</taxon>
        <taxon>Ecdysozoa</taxon>
        <taxon>Arthropoda</taxon>
        <taxon>Crustacea</taxon>
        <taxon>Branchiopoda</taxon>
        <taxon>Diplostraca</taxon>
        <taxon>Cladocera</taxon>
        <taxon>Anomopoda</taxon>
        <taxon>Daphniidae</taxon>
        <taxon>Daphnia</taxon>
    </lineage>
</organism>
<protein>
    <submittedName>
        <fullName evidence="2">Uncharacterized protein</fullName>
    </submittedName>
</protein>
<proteinExistence type="predicted"/>
<name>A0A8J2WP18_9CRUS</name>
<feature type="chain" id="PRO_5035167990" evidence="1">
    <location>
        <begin position="19"/>
        <end position="267"/>
    </location>
</feature>
<reference evidence="2" key="1">
    <citation type="submission" date="2021-11" db="EMBL/GenBank/DDBJ databases">
        <authorList>
            <person name="Schell T."/>
        </authorList>
    </citation>
    <scope>NUCLEOTIDE SEQUENCE</scope>
    <source>
        <strain evidence="2">M5</strain>
    </source>
</reference>
<keyword evidence="3" id="KW-1185">Reference proteome</keyword>
<dbReference type="SMART" id="SM00718">
    <property type="entry name" value="DM4_12"/>
    <property type="match status" value="1"/>
</dbReference>
<dbReference type="PANTHER" id="PTHR21398">
    <property type="entry name" value="AGAP007094-PA"/>
    <property type="match status" value="1"/>
</dbReference>
<accession>A0A8J2WP18</accession>
<evidence type="ECO:0000313" key="2">
    <source>
        <dbReference type="EMBL" id="CAH0111969.1"/>
    </source>
</evidence>
<dbReference type="EMBL" id="CAKKLH010000319">
    <property type="protein sequence ID" value="CAH0111969.1"/>
    <property type="molecule type" value="Genomic_DNA"/>
</dbReference>
<comment type="caution">
    <text evidence="2">The sequence shown here is derived from an EMBL/GenBank/DDBJ whole genome shotgun (WGS) entry which is preliminary data.</text>
</comment>
<dbReference type="Pfam" id="PF07841">
    <property type="entry name" value="DM4_12"/>
    <property type="match status" value="1"/>
</dbReference>